<feature type="chain" id="PRO_5047109593" evidence="2">
    <location>
        <begin position="21"/>
        <end position="896"/>
    </location>
</feature>
<evidence type="ECO:0000256" key="2">
    <source>
        <dbReference type="SAM" id="SignalP"/>
    </source>
</evidence>
<feature type="compositionally biased region" description="Basic and acidic residues" evidence="1">
    <location>
        <begin position="408"/>
        <end position="423"/>
    </location>
</feature>
<dbReference type="Proteomes" id="UP001597525">
    <property type="component" value="Unassembled WGS sequence"/>
</dbReference>
<gene>
    <name evidence="3" type="ORF">ACFS7Y_22780</name>
</gene>
<evidence type="ECO:0000313" key="3">
    <source>
        <dbReference type="EMBL" id="MFD2970235.1"/>
    </source>
</evidence>
<organism evidence="3 4">
    <name type="scientific">Sphingobacterium bambusae</name>
    <dbReference type="NCBI Taxonomy" id="662858"/>
    <lineage>
        <taxon>Bacteria</taxon>
        <taxon>Pseudomonadati</taxon>
        <taxon>Bacteroidota</taxon>
        <taxon>Sphingobacteriia</taxon>
        <taxon>Sphingobacteriales</taxon>
        <taxon>Sphingobacteriaceae</taxon>
        <taxon>Sphingobacterium</taxon>
    </lineage>
</organism>
<proteinExistence type="predicted"/>
<dbReference type="SUPFAM" id="SSF49464">
    <property type="entry name" value="Carboxypeptidase regulatory domain-like"/>
    <property type="match status" value="1"/>
</dbReference>
<evidence type="ECO:0000313" key="4">
    <source>
        <dbReference type="Proteomes" id="UP001597525"/>
    </source>
</evidence>
<feature type="region of interest" description="Disordered" evidence="1">
    <location>
        <begin position="397"/>
        <end position="423"/>
    </location>
</feature>
<protein>
    <submittedName>
        <fullName evidence="3">Carboxypeptidase-like regulatory domain-containing protein</fullName>
    </submittedName>
</protein>
<comment type="caution">
    <text evidence="3">The sequence shown here is derived from an EMBL/GenBank/DDBJ whole genome shotgun (WGS) entry which is preliminary data.</text>
</comment>
<accession>A0ABW6BNE8</accession>
<sequence>MKKTLLFIFLFLTNGFLLQAQQYASLNGIVVNESRQALDKATIALIREADSSVVSYTLTDKSGKFNLVRIPAGSKLSLSISHIDGAPHNQSLTLQPKEIRDLDSIMLESKRLNEVVVTAAPPVRMNADTLEYNTNYFKTRPNANVEELLKQLPGLQVNLDGTIYYQGKEVSSVKVNGSDFFASDLRVATRNLDATLVKTVQVYRDRGESKNIVANEEDLPVTINLKFKKDFLRANFGKAYASGGTRGRYEGGALFNTFRDTLQVSLIGFGNNINRQSFDYGELSEHGGMARAENYGFDNLGGRNYWGVGDDKGIGFNLNNDWGKKTKLNIMFMLAHKNSRSSSDGFTNSRYDGVTQFADYMNENEQRNLSNTLRTLFRHRFDSTSFMEFQPTLTLSNNRQKSWSSNEMRTEAERLTSDSSRTDQDGRNFSYAHNLYWEKELAKSHVLSFRNTFTHGTNSSEEDSEQHATLFQTENPDNRIWSSTLEERRNDDFYLLANYANKSFKKFNFESFLSFRHANENPIQELFVDRNGSGSERQRALENSFRYTYQDYITGFRMFFNASPKFAINVGNAYQIKSNHFDFLGQANNIANTKGYWLPNINVRYKSLNFTWARDLQSPQTHGILVNDYNLNPLYVRLQSTEFDNVVVQDYRLTFNKYNNKLQLGLYTGISINDKSVGVHTWRNAQTGQYVSQQYQAGQTMTGQVGMSFRYQLLQTPVWQLYLSNQTTSYRYQQYNSINDIPNQITLWNSQIQQEFTLSWKSLVSLSPSYTFGYNKNLNSVKDNPDFMEAAYHTHVFKLGVNVNPIKGFSLETSYALENRASGIDARQSFHILNSSFYYTLKNQSQLKLSGFDILNQNISNYWGNNGNSTYYSNQLTLRQYFLFGYVHKFNYVKTK</sequence>
<name>A0ABW6BNE8_9SPHI</name>
<reference evidence="4" key="1">
    <citation type="journal article" date="2019" name="Int. J. Syst. Evol. Microbiol.">
        <title>The Global Catalogue of Microorganisms (GCM) 10K type strain sequencing project: providing services to taxonomists for standard genome sequencing and annotation.</title>
        <authorList>
            <consortium name="The Broad Institute Genomics Platform"/>
            <consortium name="The Broad Institute Genome Sequencing Center for Infectious Disease"/>
            <person name="Wu L."/>
            <person name="Ma J."/>
        </authorList>
    </citation>
    <scope>NUCLEOTIDE SEQUENCE [LARGE SCALE GENOMIC DNA]</scope>
    <source>
        <strain evidence="4">KCTC 22814</strain>
    </source>
</reference>
<dbReference type="Pfam" id="PF13620">
    <property type="entry name" value="CarboxypepD_reg"/>
    <property type="match status" value="1"/>
</dbReference>
<dbReference type="SUPFAM" id="SSF56935">
    <property type="entry name" value="Porins"/>
    <property type="match status" value="1"/>
</dbReference>
<evidence type="ECO:0000256" key="1">
    <source>
        <dbReference type="SAM" id="MobiDB-lite"/>
    </source>
</evidence>
<feature type="signal peptide" evidence="2">
    <location>
        <begin position="1"/>
        <end position="20"/>
    </location>
</feature>
<feature type="compositionally biased region" description="Polar residues" evidence="1">
    <location>
        <begin position="397"/>
        <end position="407"/>
    </location>
</feature>
<keyword evidence="4" id="KW-1185">Reference proteome</keyword>
<keyword evidence="2" id="KW-0732">Signal</keyword>
<dbReference type="EMBL" id="JBHUPB010000015">
    <property type="protein sequence ID" value="MFD2970235.1"/>
    <property type="molecule type" value="Genomic_DNA"/>
</dbReference>
<dbReference type="InterPro" id="IPR008969">
    <property type="entry name" value="CarboxyPept-like_regulatory"/>
</dbReference>
<dbReference type="RefSeq" id="WP_320183716.1">
    <property type="nucleotide sequence ID" value="NZ_CP138332.1"/>
</dbReference>